<feature type="active site" evidence="5">
    <location>
        <position position="42"/>
    </location>
</feature>
<dbReference type="RefSeq" id="WP_284204796.1">
    <property type="nucleotide sequence ID" value="NZ_BSPQ01000013.1"/>
</dbReference>
<keyword evidence="5" id="KW-0378">Hydrolase</keyword>
<dbReference type="PROSITE" id="PS51160">
    <property type="entry name" value="ACYLPHOSPHATASE_3"/>
    <property type="match status" value="1"/>
</dbReference>
<comment type="catalytic activity">
    <reaction evidence="4 5">
        <text>an acyl phosphate + H2O = a carboxylate + phosphate + H(+)</text>
        <dbReference type="Rhea" id="RHEA:14965"/>
        <dbReference type="ChEBI" id="CHEBI:15377"/>
        <dbReference type="ChEBI" id="CHEBI:15378"/>
        <dbReference type="ChEBI" id="CHEBI:29067"/>
        <dbReference type="ChEBI" id="CHEBI:43474"/>
        <dbReference type="ChEBI" id="CHEBI:59918"/>
        <dbReference type="EC" id="3.6.1.7"/>
    </reaction>
</comment>
<evidence type="ECO:0000313" key="9">
    <source>
        <dbReference type="Proteomes" id="UP001157353"/>
    </source>
</evidence>
<evidence type="ECO:0000256" key="3">
    <source>
        <dbReference type="ARBA" id="ARBA00015991"/>
    </source>
</evidence>
<evidence type="ECO:0000256" key="1">
    <source>
        <dbReference type="ARBA" id="ARBA00005614"/>
    </source>
</evidence>
<gene>
    <name evidence="8" type="primary">acyP</name>
    <name evidence="8" type="ORF">GCM10007916_27610</name>
</gene>
<name>A0ABQ6E2V6_9GAMM</name>
<dbReference type="PANTHER" id="PTHR47268">
    <property type="entry name" value="ACYLPHOSPHATASE"/>
    <property type="match status" value="1"/>
</dbReference>
<evidence type="ECO:0000259" key="7">
    <source>
        <dbReference type="PROSITE" id="PS51160"/>
    </source>
</evidence>
<dbReference type="InterPro" id="IPR017968">
    <property type="entry name" value="Acylphosphatase_CS"/>
</dbReference>
<dbReference type="SUPFAM" id="SSF54975">
    <property type="entry name" value="Acylphosphatase/BLUF domain-like"/>
    <property type="match status" value="1"/>
</dbReference>
<feature type="active site" evidence="5">
    <location>
        <position position="24"/>
    </location>
</feature>
<proteinExistence type="inferred from homology"/>
<dbReference type="PANTHER" id="PTHR47268:SF4">
    <property type="entry name" value="ACYLPHOSPHATASE"/>
    <property type="match status" value="1"/>
</dbReference>
<evidence type="ECO:0000256" key="2">
    <source>
        <dbReference type="ARBA" id="ARBA00012150"/>
    </source>
</evidence>
<dbReference type="EMBL" id="BSPQ01000013">
    <property type="protein sequence ID" value="GLS91692.1"/>
    <property type="molecule type" value="Genomic_DNA"/>
</dbReference>
<evidence type="ECO:0000256" key="4">
    <source>
        <dbReference type="ARBA" id="ARBA00047645"/>
    </source>
</evidence>
<dbReference type="EC" id="3.6.1.7" evidence="2 5"/>
<evidence type="ECO:0000256" key="5">
    <source>
        <dbReference type="PROSITE-ProRule" id="PRU00520"/>
    </source>
</evidence>
<dbReference type="PROSITE" id="PS00150">
    <property type="entry name" value="ACYLPHOSPHATASE_1"/>
    <property type="match status" value="1"/>
</dbReference>
<protein>
    <recommendedName>
        <fullName evidence="3 5">acylphosphatase</fullName>
        <ecNumber evidence="2 5">3.6.1.7</ecNumber>
    </recommendedName>
</protein>
<comment type="similarity">
    <text evidence="1 6">Belongs to the acylphosphatase family.</text>
</comment>
<organism evidence="8 9">
    <name type="scientific">Psychromonas marina</name>
    <dbReference type="NCBI Taxonomy" id="88364"/>
    <lineage>
        <taxon>Bacteria</taxon>
        <taxon>Pseudomonadati</taxon>
        <taxon>Pseudomonadota</taxon>
        <taxon>Gammaproteobacteria</taxon>
        <taxon>Alteromonadales</taxon>
        <taxon>Psychromonadaceae</taxon>
        <taxon>Psychromonas</taxon>
    </lineage>
</organism>
<keyword evidence="9" id="KW-1185">Reference proteome</keyword>
<dbReference type="Pfam" id="PF00708">
    <property type="entry name" value="Acylphosphatase"/>
    <property type="match status" value="1"/>
</dbReference>
<sequence length="94" mass="10707">MSEIHNKIGYKVIVTGVVQGVGFRYFTAIEAQKHNIVGHAKNLSDGSVEVLMFGQDLQLQHLLRWLETGPKTTSVENIKIEEIAYMEKKRFLPH</sequence>
<reference evidence="9" key="1">
    <citation type="journal article" date="2019" name="Int. J. Syst. Evol. Microbiol.">
        <title>The Global Catalogue of Microorganisms (GCM) 10K type strain sequencing project: providing services to taxonomists for standard genome sequencing and annotation.</title>
        <authorList>
            <consortium name="The Broad Institute Genomics Platform"/>
            <consortium name="The Broad Institute Genome Sequencing Center for Infectious Disease"/>
            <person name="Wu L."/>
            <person name="Ma J."/>
        </authorList>
    </citation>
    <scope>NUCLEOTIDE SEQUENCE [LARGE SCALE GENOMIC DNA]</scope>
    <source>
        <strain evidence="9">NBRC 103166</strain>
    </source>
</reference>
<comment type="caution">
    <text evidence="8">The sequence shown here is derived from an EMBL/GenBank/DDBJ whole genome shotgun (WGS) entry which is preliminary data.</text>
</comment>
<evidence type="ECO:0000256" key="6">
    <source>
        <dbReference type="RuleBase" id="RU004168"/>
    </source>
</evidence>
<evidence type="ECO:0000313" key="8">
    <source>
        <dbReference type="EMBL" id="GLS91692.1"/>
    </source>
</evidence>
<dbReference type="Gene3D" id="3.30.70.100">
    <property type="match status" value="1"/>
</dbReference>
<dbReference type="Proteomes" id="UP001157353">
    <property type="component" value="Unassembled WGS sequence"/>
</dbReference>
<dbReference type="InterPro" id="IPR020456">
    <property type="entry name" value="Acylphosphatase"/>
</dbReference>
<dbReference type="InterPro" id="IPR036046">
    <property type="entry name" value="Acylphosphatase-like_dom_sf"/>
</dbReference>
<accession>A0ABQ6E2V6</accession>
<dbReference type="InterPro" id="IPR001792">
    <property type="entry name" value="Acylphosphatase-like_dom"/>
</dbReference>
<feature type="domain" description="Acylphosphatase-like" evidence="7">
    <location>
        <begin position="9"/>
        <end position="94"/>
    </location>
</feature>